<feature type="domain" description="DDE Tnp4" evidence="9">
    <location>
        <begin position="440"/>
        <end position="594"/>
    </location>
</feature>
<dbReference type="AlphaFoldDB" id="A0A9J7DFF7"/>
<organism evidence="10 11">
    <name type="scientific">Musca domestica</name>
    <name type="common">House fly</name>
    <dbReference type="NCBI Taxonomy" id="7370"/>
    <lineage>
        <taxon>Eukaryota</taxon>
        <taxon>Metazoa</taxon>
        <taxon>Ecdysozoa</taxon>
        <taxon>Arthropoda</taxon>
        <taxon>Hexapoda</taxon>
        <taxon>Insecta</taxon>
        <taxon>Pterygota</taxon>
        <taxon>Neoptera</taxon>
        <taxon>Endopterygota</taxon>
        <taxon>Diptera</taxon>
        <taxon>Brachycera</taxon>
        <taxon>Muscomorpha</taxon>
        <taxon>Muscoidea</taxon>
        <taxon>Muscidae</taxon>
        <taxon>Musca</taxon>
    </lineage>
</organism>
<dbReference type="PANTHER" id="PTHR22930:SF269">
    <property type="entry name" value="NUCLEASE HARBI1-LIKE PROTEIN"/>
    <property type="match status" value="1"/>
</dbReference>
<evidence type="ECO:0000256" key="1">
    <source>
        <dbReference type="ARBA" id="ARBA00001968"/>
    </source>
</evidence>
<sequence>MEEGADDLFILLSFMKLYKMYKRLKAKKIKSIYLKQCAEKKDQNIKISRQENSNKVPSPVLPTTQESRTYNKDITKAGQDLKAIPSTPQKDDEEFYESIIQLVDDKHSDAEEVAQYNETEFLTSSVEDKPATTAVQNTITVEQKPTTLPETMVENNGPYSVEQNCQYEISYEVNGEHIIVETGVDANAKYEFQGDKEANEVRYELCSEGQEYIIESAGEINENVYNEHGEIAYEIDANDHIEEDIGCQEENIACQEDIEQDVTRKKRRRRRRRKRGPNGEFEEELQPKEKKPRIRTCRANPENLNRQQEGFFRRVFVKLKTDNEEQFQLLTRMKRTTFDKLVKIMFKSLNRLKVNIFPEEKLSFTLIHLAHGTPMDVIAKHYKLGKTTIRCAILETCEVINGFLGSMYLKEPTSEEYLKIAQGFNALWKLPNCVGVIGGRHINIKKPRSTILEQYNLTSLNSLVIMAACDAKHVFRSATVTVEPHQSTFTKGIMNNTLPLPPNGPLDENSSQDFPYYFIGDSTFSIKSNVMVPFDSTTLDDKEIFFNYKLSLGHTVMENAFHMLTSMWKVLLTTFDIAPINCESIVLASIVLYNFIMQHEDNRWYNSDGTINLEMSHNYDENTAWINAENVQFHPTMQAISKFGNDSINSALELRSALADYFYHDGSAVETSNEVFEISMPIYICSIRFLTSRWVNNIPDYSTG</sequence>
<evidence type="ECO:0000256" key="2">
    <source>
        <dbReference type="ARBA" id="ARBA00004123"/>
    </source>
</evidence>
<name>A0A9J7DFF7_MUSDO</name>
<evidence type="ECO:0000259" key="9">
    <source>
        <dbReference type="Pfam" id="PF13359"/>
    </source>
</evidence>
<reference evidence="11" key="1">
    <citation type="submission" date="2025-08" db="UniProtKB">
        <authorList>
            <consortium name="RefSeq"/>
        </authorList>
    </citation>
    <scope>IDENTIFICATION</scope>
    <source>
        <strain evidence="11">Aabys</strain>
        <tissue evidence="11">Whole body</tissue>
    </source>
</reference>
<evidence type="ECO:0000256" key="5">
    <source>
        <dbReference type="ARBA" id="ARBA00022723"/>
    </source>
</evidence>
<dbReference type="GO" id="GO:0016787">
    <property type="term" value="F:hydrolase activity"/>
    <property type="evidence" value="ECO:0007669"/>
    <property type="project" value="UniProtKB-KW"/>
</dbReference>
<evidence type="ECO:0000256" key="7">
    <source>
        <dbReference type="ARBA" id="ARBA00023242"/>
    </source>
</evidence>
<protein>
    <submittedName>
        <fullName evidence="11">Uncharacterized protein LOC101890932</fullName>
    </submittedName>
</protein>
<proteinExistence type="inferred from homology"/>
<dbReference type="GO" id="GO:0004518">
    <property type="term" value="F:nuclease activity"/>
    <property type="evidence" value="ECO:0007669"/>
    <property type="project" value="UniProtKB-KW"/>
</dbReference>
<feature type="region of interest" description="Disordered" evidence="8">
    <location>
        <begin position="263"/>
        <end position="297"/>
    </location>
</feature>
<dbReference type="RefSeq" id="XP_019891209.2">
    <property type="nucleotide sequence ID" value="XM_020035650.2"/>
</dbReference>
<evidence type="ECO:0000256" key="6">
    <source>
        <dbReference type="ARBA" id="ARBA00022801"/>
    </source>
</evidence>
<dbReference type="Pfam" id="PF13359">
    <property type="entry name" value="DDE_Tnp_4"/>
    <property type="match status" value="1"/>
</dbReference>
<keyword evidence="4" id="KW-0540">Nuclease</keyword>
<dbReference type="KEGG" id="mde:101890932"/>
<evidence type="ECO:0000313" key="10">
    <source>
        <dbReference type="Proteomes" id="UP001652621"/>
    </source>
</evidence>
<dbReference type="PANTHER" id="PTHR22930">
    <property type="match status" value="1"/>
</dbReference>
<comment type="subcellular location">
    <subcellularLocation>
        <location evidence="2">Nucleus</location>
    </subcellularLocation>
</comment>
<evidence type="ECO:0000256" key="8">
    <source>
        <dbReference type="SAM" id="MobiDB-lite"/>
    </source>
</evidence>
<keyword evidence="6" id="KW-0378">Hydrolase</keyword>
<evidence type="ECO:0000313" key="11">
    <source>
        <dbReference type="RefSeq" id="XP_019891209.2"/>
    </source>
</evidence>
<dbReference type="GO" id="GO:0046872">
    <property type="term" value="F:metal ion binding"/>
    <property type="evidence" value="ECO:0007669"/>
    <property type="project" value="UniProtKB-KW"/>
</dbReference>
<dbReference type="GO" id="GO:0005634">
    <property type="term" value="C:nucleus"/>
    <property type="evidence" value="ECO:0007669"/>
    <property type="project" value="UniProtKB-SubCell"/>
</dbReference>
<dbReference type="GeneID" id="101890932"/>
<dbReference type="InterPro" id="IPR027806">
    <property type="entry name" value="HARBI1_dom"/>
</dbReference>
<accession>A0A9J7DFF7</accession>
<evidence type="ECO:0000256" key="3">
    <source>
        <dbReference type="ARBA" id="ARBA00006958"/>
    </source>
</evidence>
<feature type="compositionally biased region" description="Basic residues" evidence="8">
    <location>
        <begin position="264"/>
        <end position="276"/>
    </location>
</feature>
<gene>
    <name evidence="11" type="primary">LOC101890932</name>
</gene>
<dbReference type="VEuPathDB" id="VectorBase:MDOMA2_011990"/>
<keyword evidence="5" id="KW-0479">Metal-binding</keyword>
<dbReference type="OrthoDB" id="7956949at2759"/>
<evidence type="ECO:0000256" key="4">
    <source>
        <dbReference type="ARBA" id="ARBA00022722"/>
    </source>
</evidence>
<comment type="cofactor">
    <cofactor evidence="1">
        <name>a divalent metal cation</name>
        <dbReference type="ChEBI" id="CHEBI:60240"/>
    </cofactor>
</comment>
<keyword evidence="10" id="KW-1185">Reference proteome</keyword>
<keyword evidence="7" id="KW-0539">Nucleus</keyword>
<dbReference type="Proteomes" id="UP001652621">
    <property type="component" value="Unplaced"/>
</dbReference>
<comment type="similarity">
    <text evidence="3">Belongs to the HARBI1 family.</text>
</comment>
<dbReference type="InterPro" id="IPR045249">
    <property type="entry name" value="HARBI1-like"/>
</dbReference>